<feature type="region of interest" description="Disordered" evidence="1">
    <location>
        <begin position="116"/>
        <end position="162"/>
    </location>
</feature>
<reference evidence="3" key="2">
    <citation type="journal article" name="Front. Microbiol.">
        <title>Degradative Capacity of Two Strains of Rhodonia placenta: From Phenotype to Genotype.</title>
        <authorList>
            <person name="Kolle M."/>
            <person name="Horta M.A.C."/>
            <person name="Nowrousian M."/>
            <person name="Ohm R.A."/>
            <person name="Benz J.P."/>
            <person name="Pilgard A."/>
        </authorList>
    </citation>
    <scope>NUCLEOTIDE SEQUENCE</scope>
    <source>
        <strain evidence="3">FPRL280</strain>
    </source>
</reference>
<keyword evidence="2" id="KW-1133">Transmembrane helix</keyword>
<evidence type="ECO:0000256" key="1">
    <source>
        <dbReference type="SAM" id="MobiDB-lite"/>
    </source>
</evidence>
<evidence type="ECO:0000256" key="2">
    <source>
        <dbReference type="SAM" id="Phobius"/>
    </source>
</evidence>
<protein>
    <submittedName>
        <fullName evidence="3">Uncharacterized protein</fullName>
    </submittedName>
</protein>
<dbReference type="Proteomes" id="UP000639403">
    <property type="component" value="Unassembled WGS sequence"/>
</dbReference>
<feature type="region of interest" description="Disordered" evidence="1">
    <location>
        <begin position="1"/>
        <end position="28"/>
    </location>
</feature>
<keyword evidence="2" id="KW-0472">Membrane</keyword>
<feature type="compositionally biased region" description="Basic and acidic residues" evidence="1">
    <location>
        <begin position="1"/>
        <end position="11"/>
    </location>
</feature>
<sequence length="236" mass="25881">MPFLPRQDHNVPESPQAPPSAEKSTAGVPKIDGSSAGFIALVVALAAIVVFSCIAVFFLLRNNDPTPYERELRRARRRESRHASTVASGFGSRGLRGKIARLFGRRRAEGWVRAADDDSGDWDAADERFEPKELQGPQTSGVPQKFSEGRIPPPERDMSTESVELSVPDAHPDIDVPLSSSPTSMGSTLPHDDEAQIIDCLFILCAAERISVRRKLSWTAPEISEIQRTGKKLIIV</sequence>
<gene>
    <name evidence="3" type="ORF">IEO21_00521</name>
</gene>
<dbReference type="EMBL" id="JADOXO010000003">
    <property type="protein sequence ID" value="KAF9821675.1"/>
    <property type="molecule type" value="Genomic_DNA"/>
</dbReference>
<organism evidence="3 4">
    <name type="scientific">Rhodonia placenta</name>
    <dbReference type="NCBI Taxonomy" id="104341"/>
    <lineage>
        <taxon>Eukaryota</taxon>
        <taxon>Fungi</taxon>
        <taxon>Dikarya</taxon>
        <taxon>Basidiomycota</taxon>
        <taxon>Agaricomycotina</taxon>
        <taxon>Agaricomycetes</taxon>
        <taxon>Polyporales</taxon>
        <taxon>Adustoporiaceae</taxon>
        <taxon>Rhodonia</taxon>
    </lineage>
</organism>
<evidence type="ECO:0000313" key="4">
    <source>
        <dbReference type="Proteomes" id="UP000639403"/>
    </source>
</evidence>
<dbReference type="AlphaFoldDB" id="A0A8H7U7Q4"/>
<keyword evidence="2" id="KW-0812">Transmembrane</keyword>
<proteinExistence type="predicted"/>
<comment type="caution">
    <text evidence="3">The sequence shown here is derived from an EMBL/GenBank/DDBJ whole genome shotgun (WGS) entry which is preliminary data.</text>
</comment>
<accession>A0A8H7U7Q4</accession>
<name>A0A8H7U7Q4_9APHY</name>
<evidence type="ECO:0000313" key="3">
    <source>
        <dbReference type="EMBL" id="KAF9821675.1"/>
    </source>
</evidence>
<reference evidence="3" key="1">
    <citation type="submission" date="2020-11" db="EMBL/GenBank/DDBJ databases">
        <authorList>
            <person name="Koelle M."/>
            <person name="Horta M.A.C."/>
            <person name="Nowrousian M."/>
            <person name="Ohm R.A."/>
            <person name="Benz P."/>
            <person name="Pilgard A."/>
        </authorList>
    </citation>
    <scope>NUCLEOTIDE SEQUENCE</scope>
    <source>
        <strain evidence="3">FPRL280</strain>
    </source>
</reference>
<feature type="transmembrane region" description="Helical" evidence="2">
    <location>
        <begin position="38"/>
        <end position="60"/>
    </location>
</feature>